<dbReference type="Proteomes" id="UP000218505">
    <property type="component" value="Chromosome"/>
</dbReference>
<evidence type="ECO:0000313" key="1">
    <source>
        <dbReference type="EMBL" id="ATE57020.1"/>
    </source>
</evidence>
<dbReference type="EMBL" id="CP023445">
    <property type="protein sequence ID" value="ATE57020.1"/>
    <property type="molecule type" value="Genomic_DNA"/>
</dbReference>
<organism evidence="1 2">
    <name type="scientific">Actinosynnema pretiosum</name>
    <dbReference type="NCBI Taxonomy" id="42197"/>
    <lineage>
        <taxon>Bacteria</taxon>
        <taxon>Bacillati</taxon>
        <taxon>Actinomycetota</taxon>
        <taxon>Actinomycetes</taxon>
        <taxon>Pseudonocardiales</taxon>
        <taxon>Pseudonocardiaceae</taxon>
        <taxon>Actinosynnema</taxon>
    </lineage>
</organism>
<evidence type="ECO:0000313" key="2">
    <source>
        <dbReference type="Proteomes" id="UP000218505"/>
    </source>
</evidence>
<dbReference type="AlphaFoldDB" id="A0A290ZDA3"/>
<reference evidence="1" key="1">
    <citation type="submission" date="2017-09" db="EMBL/GenBank/DDBJ databases">
        <title>Complete Genome Sequence of ansamitocin-producing Bacterium Actinosynnema pretiosum X47.</title>
        <authorList>
            <person name="Cao G."/>
            <person name="Zong G."/>
            <person name="Zhong C."/>
            <person name="Fu J."/>
        </authorList>
    </citation>
    <scope>NUCLEOTIDE SEQUENCE [LARGE SCALE GENOMIC DNA]</scope>
    <source>
        <strain evidence="1">X47</strain>
    </source>
</reference>
<dbReference type="KEGG" id="apre:CNX65_30115"/>
<accession>A0A290ZDA3</accession>
<name>A0A290ZDA3_9PSEU</name>
<proteinExistence type="predicted"/>
<sequence length="109" mass="11161">MNQSTSTAGTGDRDAALDAAFGAYVREVAEVGAPRLFAVVEEIGDRSDARVVGYGLEYADRAESAAVGGGVRMSSEDAEGARQLFEITGGNRAHLVWVGGPEEGVGGDG</sequence>
<dbReference type="RefSeq" id="WP_096496761.1">
    <property type="nucleotide sequence ID" value="NZ_CP023445.1"/>
</dbReference>
<protein>
    <submittedName>
        <fullName evidence="1">Uncharacterized protein</fullName>
    </submittedName>
</protein>
<keyword evidence="2" id="KW-1185">Reference proteome</keyword>
<gene>
    <name evidence="1" type="ORF">CNX65_30115</name>
</gene>